<dbReference type="KEGG" id="pbap:Pla133_07400"/>
<dbReference type="SUPFAM" id="SSF53098">
    <property type="entry name" value="Ribonuclease H-like"/>
    <property type="match status" value="1"/>
</dbReference>
<evidence type="ECO:0000256" key="1">
    <source>
        <dbReference type="SAM" id="MobiDB-lite"/>
    </source>
</evidence>
<dbReference type="AlphaFoldDB" id="A0A518BFB8"/>
<accession>A0A518BFB8</accession>
<evidence type="ECO:0000313" key="3">
    <source>
        <dbReference type="EMBL" id="QDU65675.1"/>
    </source>
</evidence>
<name>A0A518BFB8_9BACT</name>
<protein>
    <recommendedName>
        <fullName evidence="2">Transposase IS701-like DDE domain-containing protein</fullName>
    </recommendedName>
</protein>
<dbReference type="RefSeq" id="WP_419192088.1">
    <property type="nucleotide sequence ID" value="NZ_CP036287.1"/>
</dbReference>
<dbReference type="InterPro" id="IPR038721">
    <property type="entry name" value="IS701-like_DDE_dom"/>
</dbReference>
<organism evidence="3 4">
    <name type="scientific">Engelhardtia mirabilis</name>
    <dbReference type="NCBI Taxonomy" id="2528011"/>
    <lineage>
        <taxon>Bacteria</taxon>
        <taxon>Pseudomonadati</taxon>
        <taxon>Planctomycetota</taxon>
        <taxon>Planctomycetia</taxon>
        <taxon>Planctomycetia incertae sedis</taxon>
        <taxon>Engelhardtia</taxon>
    </lineage>
</organism>
<keyword evidence="4" id="KW-1185">Reference proteome</keyword>
<evidence type="ECO:0000259" key="2">
    <source>
        <dbReference type="Pfam" id="PF13546"/>
    </source>
</evidence>
<sequence>MRAPPRDVISVKSKQHRRRSALVDGIPTSLQDLLFLFSGCFTRPSFESFTSLVVGWITCRGSHQITRMIQAGGAVGSKHFSCFHRFLSRAKWSPDDLGAVILKLAEPWLPDLVEAFVDDTLCHRRGPRIFGVAMHHDGANSSRGWSRLSCGHNWVVLAIRIPLPWDRERGAALPIFFRLYRSPKRCKAHEYHKRTELARELIGVLRDRLPTGKRLHVAGDREYACKTLVRSLDESVDFTGPMPLDAALYAPVGEYSGVGRPRKRGERLRSPAQQAKCGSKWVPRTVRLYGREVELLVQDWTCLWYTAAGARLVRVILTRDPKKKREDRAYFTTDVDASVDVALERYARRWLIEVSFRDAKQLLGIEQPQNGWSRGKRQAKKPGPQPRGNRGRHAVLRTAPLGWTVYALVVIWYLRQGRWQPEVRRLRASAPWYRQKATPSFADMLDALRIEIEARRLIDDPTEKGALQKTRNRLRRYLRAA</sequence>
<reference evidence="3 4" key="1">
    <citation type="submission" date="2019-02" db="EMBL/GenBank/DDBJ databases">
        <title>Deep-cultivation of Planctomycetes and their phenomic and genomic characterization uncovers novel biology.</title>
        <authorList>
            <person name="Wiegand S."/>
            <person name="Jogler M."/>
            <person name="Boedeker C."/>
            <person name="Pinto D."/>
            <person name="Vollmers J."/>
            <person name="Rivas-Marin E."/>
            <person name="Kohn T."/>
            <person name="Peeters S.H."/>
            <person name="Heuer A."/>
            <person name="Rast P."/>
            <person name="Oberbeckmann S."/>
            <person name="Bunk B."/>
            <person name="Jeske O."/>
            <person name="Meyerdierks A."/>
            <person name="Storesund J.E."/>
            <person name="Kallscheuer N."/>
            <person name="Luecker S."/>
            <person name="Lage O.M."/>
            <person name="Pohl T."/>
            <person name="Merkel B.J."/>
            <person name="Hornburger P."/>
            <person name="Mueller R.-W."/>
            <person name="Bruemmer F."/>
            <person name="Labrenz M."/>
            <person name="Spormann A.M."/>
            <person name="Op den Camp H."/>
            <person name="Overmann J."/>
            <person name="Amann R."/>
            <person name="Jetten M.S.M."/>
            <person name="Mascher T."/>
            <person name="Medema M.H."/>
            <person name="Devos D.P."/>
            <person name="Kaster A.-K."/>
            <person name="Ovreas L."/>
            <person name="Rohde M."/>
            <person name="Galperin M.Y."/>
            <person name="Jogler C."/>
        </authorList>
    </citation>
    <scope>NUCLEOTIDE SEQUENCE [LARGE SCALE GENOMIC DNA]</scope>
    <source>
        <strain evidence="3 4">Pla133</strain>
    </source>
</reference>
<feature type="domain" description="Transposase IS701-like DDE" evidence="2">
    <location>
        <begin position="37"/>
        <end position="277"/>
    </location>
</feature>
<dbReference type="Pfam" id="PF13546">
    <property type="entry name" value="DDE_5"/>
    <property type="match status" value="1"/>
</dbReference>
<evidence type="ECO:0000313" key="4">
    <source>
        <dbReference type="Proteomes" id="UP000316921"/>
    </source>
</evidence>
<dbReference type="InterPro" id="IPR012337">
    <property type="entry name" value="RNaseH-like_sf"/>
</dbReference>
<feature type="region of interest" description="Disordered" evidence="1">
    <location>
        <begin position="370"/>
        <end position="393"/>
    </location>
</feature>
<gene>
    <name evidence="3" type="ORF">Pla133_07400</name>
</gene>
<dbReference type="Proteomes" id="UP000316921">
    <property type="component" value="Chromosome"/>
</dbReference>
<proteinExistence type="predicted"/>
<dbReference type="EMBL" id="CP036287">
    <property type="protein sequence ID" value="QDU65675.1"/>
    <property type="molecule type" value="Genomic_DNA"/>
</dbReference>